<gene>
    <name evidence="1" type="ORF">TBIB3V08_LOCUS4498</name>
</gene>
<dbReference type="AlphaFoldDB" id="A0A7R9EV89"/>
<evidence type="ECO:0000313" key="1">
    <source>
        <dbReference type="EMBL" id="CAD7442055.1"/>
    </source>
</evidence>
<sequence length="110" mass="12594">MSDEDTASVFKLVDLAQMYKVKEGFGNQINLCRDRGWNPGPPAQKSDTLPLDHQVTHTTAKIHRSNIGTDYPEQYFRATVAIPLLDDLIAQMKSWFTDHKKVLFNLYNLL</sequence>
<name>A0A7R9EV89_9NEOP</name>
<reference evidence="1" key="1">
    <citation type="submission" date="2020-11" db="EMBL/GenBank/DDBJ databases">
        <authorList>
            <person name="Tran Van P."/>
        </authorList>
    </citation>
    <scope>NUCLEOTIDE SEQUENCE</scope>
</reference>
<proteinExistence type="predicted"/>
<protein>
    <submittedName>
        <fullName evidence="1">Uncharacterized protein</fullName>
    </submittedName>
</protein>
<accession>A0A7R9EV89</accession>
<organism evidence="1">
    <name type="scientific">Timema bartmani</name>
    <dbReference type="NCBI Taxonomy" id="61472"/>
    <lineage>
        <taxon>Eukaryota</taxon>
        <taxon>Metazoa</taxon>
        <taxon>Ecdysozoa</taxon>
        <taxon>Arthropoda</taxon>
        <taxon>Hexapoda</taxon>
        <taxon>Insecta</taxon>
        <taxon>Pterygota</taxon>
        <taxon>Neoptera</taxon>
        <taxon>Polyneoptera</taxon>
        <taxon>Phasmatodea</taxon>
        <taxon>Timematodea</taxon>
        <taxon>Timematoidea</taxon>
        <taxon>Timematidae</taxon>
        <taxon>Timema</taxon>
    </lineage>
</organism>
<dbReference type="EMBL" id="OD565545">
    <property type="protein sequence ID" value="CAD7442055.1"/>
    <property type="molecule type" value="Genomic_DNA"/>
</dbReference>